<feature type="active site" description="Charge relay system" evidence="5 6">
    <location>
        <position position="373"/>
    </location>
</feature>
<keyword evidence="2 6" id="KW-0645">Protease</keyword>
<feature type="active site" description="Charge relay system" evidence="5 6">
    <location>
        <position position="160"/>
    </location>
</feature>
<evidence type="ECO:0000256" key="2">
    <source>
        <dbReference type="ARBA" id="ARBA00022670"/>
    </source>
</evidence>
<dbReference type="PRINTS" id="PR00723">
    <property type="entry name" value="SUBTILISIN"/>
</dbReference>
<dbReference type="InterPro" id="IPR034204">
    <property type="entry name" value="PfSUB1-like_cat_dom"/>
</dbReference>
<organism evidence="9 10">
    <name type="scientific">Nostoc punctiforme NIES-2108</name>
    <dbReference type="NCBI Taxonomy" id="1356359"/>
    <lineage>
        <taxon>Bacteria</taxon>
        <taxon>Bacillati</taxon>
        <taxon>Cyanobacteriota</taxon>
        <taxon>Cyanophyceae</taxon>
        <taxon>Nostocales</taxon>
        <taxon>Nostocaceae</taxon>
        <taxon>Nostoc</taxon>
    </lineage>
</organism>
<dbReference type="PROSITE" id="PS00138">
    <property type="entry name" value="SUBTILASE_SER"/>
    <property type="match status" value="1"/>
</dbReference>
<dbReference type="PANTHER" id="PTHR43399:SF4">
    <property type="entry name" value="CELL WALL-ASSOCIATED PROTEASE"/>
    <property type="match status" value="1"/>
</dbReference>
<dbReference type="SUPFAM" id="SSF52743">
    <property type="entry name" value="Subtilisin-like"/>
    <property type="match status" value="1"/>
</dbReference>
<evidence type="ECO:0000256" key="3">
    <source>
        <dbReference type="ARBA" id="ARBA00022801"/>
    </source>
</evidence>
<dbReference type="InterPro" id="IPR023827">
    <property type="entry name" value="Peptidase_S8_Asp-AS"/>
</dbReference>
<dbReference type="InterPro" id="IPR036852">
    <property type="entry name" value="Peptidase_S8/S53_dom_sf"/>
</dbReference>
<proteinExistence type="inferred from homology"/>
<keyword evidence="3 6" id="KW-0378">Hydrolase</keyword>
<evidence type="ECO:0000259" key="8">
    <source>
        <dbReference type="Pfam" id="PF00082"/>
    </source>
</evidence>
<dbReference type="Gene3D" id="3.40.50.200">
    <property type="entry name" value="Peptidase S8/S53 domain"/>
    <property type="match status" value="1"/>
</dbReference>
<evidence type="ECO:0000256" key="4">
    <source>
        <dbReference type="ARBA" id="ARBA00022825"/>
    </source>
</evidence>
<dbReference type="GO" id="GO:0004252">
    <property type="term" value="F:serine-type endopeptidase activity"/>
    <property type="evidence" value="ECO:0007669"/>
    <property type="project" value="UniProtKB-UniRule"/>
</dbReference>
<protein>
    <recommendedName>
        <fullName evidence="8">Peptidase S8/S53 domain-containing protein</fullName>
    </recommendedName>
</protein>
<evidence type="ECO:0000313" key="9">
    <source>
        <dbReference type="EMBL" id="RCJ38078.1"/>
    </source>
</evidence>
<keyword evidence="4 6" id="KW-0720">Serine protease</keyword>
<feature type="active site" description="Charge relay system" evidence="5 6">
    <location>
        <position position="215"/>
    </location>
</feature>
<evidence type="ECO:0000313" key="10">
    <source>
        <dbReference type="Proteomes" id="UP000252085"/>
    </source>
</evidence>
<feature type="domain" description="Peptidase S8/S53" evidence="8">
    <location>
        <begin position="151"/>
        <end position="413"/>
    </location>
</feature>
<dbReference type="Pfam" id="PF00082">
    <property type="entry name" value="Peptidase_S8"/>
    <property type="match status" value="1"/>
</dbReference>
<evidence type="ECO:0000256" key="7">
    <source>
        <dbReference type="RuleBase" id="RU003355"/>
    </source>
</evidence>
<accession>A0A367RNE7</accession>
<reference evidence="9 10" key="1">
    <citation type="submission" date="2016-04" db="EMBL/GenBank/DDBJ databases">
        <authorList>
            <person name="Evans L.H."/>
            <person name="Alamgir A."/>
            <person name="Owens N."/>
            <person name="Weber N.D."/>
            <person name="Virtaneva K."/>
            <person name="Barbian K."/>
            <person name="Babar A."/>
            <person name="Rosenke K."/>
        </authorList>
    </citation>
    <scope>NUCLEOTIDE SEQUENCE [LARGE SCALE GENOMIC DNA]</scope>
    <source>
        <strain evidence="9">NIES-2108</strain>
    </source>
</reference>
<dbReference type="InterPro" id="IPR015500">
    <property type="entry name" value="Peptidase_S8_subtilisin-rel"/>
</dbReference>
<dbReference type="InterPro" id="IPR022398">
    <property type="entry name" value="Peptidase_S8_His-AS"/>
</dbReference>
<evidence type="ECO:0000256" key="1">
    <source>
        <dbReference type="ARBA" id="ARBA00011073"/>
    </source>
</evidence>
<evidence type="ECO:0000256" key="6">
    <source>
        <dbReference type="PROSITE-ProRule" id="PRU01240"/>
    </source>
</evidence>
<comment type="similarity">
    <text evidence="1 6 7">Belongs to the peptidase S8 family.</text>
</comment>
<comment type="caution">
    <text evidence="9">The sequence shown here is derived from an EMBL/GenBank/DDBJ whole genome shotgun (WGS) entry which is preliminary data.</text>
</comment>
<dbReference type="PROSITE" id="PS00136">
    <property type="entry name" value="SUBTILASE_ASP"/>
    <property type="match status" value="1"/>
</dbReference>
<dbReference type="EMBL" id="LXQE01000125">
    <property type="protein sequence ID" value="RCJ38078.1"/>
    <property type="molecule type" value="Genomic_DNA"/>
</dbReference>
<dbReference type="Proteomes" id="UP000252085">
    <property type="component" value="Unassembled WGS sequence"/>
</dbReference>
<dbReference type="GO" id="GO:0006508">
    <property type="term" value="P:proteolysis"/>
    <property type="evidence" value="ECO:0007669"/>
    <property type="project" value="UniProtKB-KW"/>
</dbReference>
<name>A0A367RNE7_NOSPU</name>
<dbReference type="CDD" id="cd07473">
    <property type="entry name" value="Peptidases_S8_Subtilisin_like"/>
    <property type="match status" value="1"/>
</dbReference>
<dbReference type="PROSITE" id="PS51892">
    <property type="entry name" value="SUBTILASE"/>
    <property type="match status" value="1"/>
</dbReference>
<gene>
    <name evidence="9" type="ORF">A6769_10000</name>
</gene>
<sequence length="611" mass="65182">MKSFDCKGFKASSCQKTVAIFEKKFMHIDDVNNNILSKKQLNATSISSLDSFNTKDNYSLNFNRRSSYNSANADVKLLNNDESENSNNATTKTFSTQNYNSTNGYGLINGAAAVARAIGQNTFADVPDLGGNNWGADLVKAPEVWAHGYTGKGVVVAVVDTGVDYNHEDLTNNIWTNTKEIAGNGIDDDGNGYIDDNYGWNFADQNNNTLDDNGHGTHVSGTIAGENNNYGVTGIAYDAKIMPVKALDSSGSGSYSSIAKGIRYAVDNGANVINLSLGGASSNRTLESAINYASSKGVIVVMAAGNDGDSSPDYPARYASKSGIAVGAVDKNNNLADFSNRSGTNQIAYVTAPGVKVYSSVPNNQYATYSGTSMAAPHVAGIVALMLSANSTLTDAQVRQIVTETAANSTQTTSSSLKISNVSSLASQVIAETARNNTQTTSSSFKISNVSSLASQVIAETAGNNTQTTNSSFNNSNFGSLIGQAITETTRYLTPENINSFNNSDFSPVSGQAITETTRYLTPENIASWNDSDFSPVSGQAITETTKYLISAEGNNILTNPELWSQFPNYEKILGNINVNSNQDENNLDFGKLLEEMQKQIDQYRKFLGMA</sequence>
<dbReference type="PANTHER" id="PTHR43399">
    <property type="entry name" value="SUBTILISIN-RELATED"/>
    <property type="match status" value="1"/>
</dbReference>
<evidence type="ECO:0000256" key="5">
    <source>
        <dbReference type="PIRSR" id="PIRSR615500-1"/>
    </source>
</evidence>
<dbReference type="PROSITE" id="PS00137">
    <property type="entry name" value="SUBTILASE_HIS"/>
    <property type="match status" value="1"/>
</dbReference>
<dbReference type="InterPro" id="IPR023828">
    <property type="entry name" value="Peptidase_S8_Ser-AS"/>
</dbReference>
<dbReference type="InterPro" id="IPR000209">
    <property type="entry name" value="Peptidase_S8/S53_dom"/>
</dbReference>
<dbReference type="AlphaFoldDB" id="A0A367RNE7"/>
<dbReference type="InterPro" id="IPR051048">
    <property type="entry name" value="Peptidase_S8/S53_subtilisin"/>
</dbReference>